<evidence type="ECO:0000313" key="3">
    <source>
        <dbReference type="Proteomes" id="UP000327044"/>
    </source>
</evidence>
<dbReference type="EMBL" id="GEZM01096233">
    <property type="protein sequence ID" value="JAV55020.1"/>
    <property type="molecule type" value="Transcribed_RNA"/>
</dbReference>
<dbReference type="EMBL" id="GEZM01096230">
    <property type="protein sequence ID" value="JAV55025.1"/>
    <property type="molecule type" value="Transcribed_RNA"/>
</dbReference>
<reference evidence="1" key="1">
    <citation type="journal article" date="2016" name="Sci. Rep.">
        <title>Molecular characterization of firefly nuptial gifts: a multi-omics approach sheds light on postcopulatory sexual selection.</title>
        <authorList>
            <person name="Al-Wathiqui N."/>
            <person name="Fallon T.R."/>
            <person name="South A."/>
            <person name="Weng J.K."/>
            <person name="Lewis S.M."/>
        </authorList>
    </citation>
    <scope>NUCLEOTIDE SEQUENCE</scope>
</reference>
<reference evidence="2 3" key="2">
    <citation type="journal article" date="2018" name="Elife">
        <title>Firefly genomes illuminate parallel origins of bioluminescence in beetles.</title>
        <authorList>
            <person name="Fallon T.R."/>
            <person name="Lower S.E."/>
            <person name="Chang C.H."/>
            <person name="Bessho-Uehara M."/>
            <person name="Martin G.J."/>
            <person name="Bewick A.J."/>
            <person name="Behringer M."/>
            <person name="Debat H.J."/>
            <person name="Wong I."/>
            <person name="Day J.C."/>
            <person name="Suvorov A."/>
            <person name="Silva C.J."/>
            <person name="Stanger-Hall K.F."/>
            <person name="Hall D.W."/>
            <person name="Schmitz R.J."/>
            <person name="Nelson D.R."/>
            <person name="Lewis S.M."/>
            <person name="Shigenobu S."/>
            <person name="Bybee S.M."/>
            <person name="Larracuente A.M."/>
            <person name="Oba Y."/>
            <person name="Weng J.K."/>
        </authorList>
    </citation>
    <scope>NUCLEOTIDE SEQUENCE [LARGE SCALE GENOMIC DNA]</scope>
    <source>
        <strain evidence="2">1611_PpyrPB1</strain>
        <tissue evidence="2">Whole body</tissue>
    </source>
</reference>
<keyword evidence="3" id="KW-1185">Reference proteome</keyword>
<evidence type="ECO:0000313" key="1">
    <source>
        <dbReference type="EMBL" id="JAV55020.1"/>
    </source>
</evidence>
<gene>
    <name evidence="2" type="ORF">PPYR_00870</name>
</gene>
<sequence length="149" mass="17519">MEKKTEMQEKHTKAVSNDRTIVEVNLSSSGKLRRRSSIFKPKTMMESFESCEHNYIENLKKEIMDWKNLYAKTKEECLSLGVEPKLEPTRFDDGLHAEYSKKVRNFCTLVNKALEVHENLINYKNEKIRELDTLSRLTNKALRKSVHLD</sequence>
<dbReference type="Proteomes" id="UP000327044">
    <property type="component" value="Unassembled WGS sequence"/>
</dbReference>
<dbReference type="EMBL" id="VVIM01000001">
    <property type="protein sequence ID" value="KAB0803900.1"/>
    <property type="molecule type" value="Genomic_DNA"/>
</dbReference>
<evidence type="ECO:0000313" key="2">
    <source>
        <dbReference type="EMBL" id="KAB0803900.1"/>
    </source>
</evidence>
<name>A0A1Y1K4H3_PHOPY</name>
<protein>
    <submittedName>
        <fullName evidence="1">Uncharacterized protein</fullName>
    </submittedName>
</protein>
<reference evidence="2" key="3">
    <citation type="submission" date="2019-08" db="EMBL/GenBank/DDBJ databases">
        <authorList>
            <consortium name="Photinus pyralis genome working group"/>
            <person name="Fallon T.R."/>
            <person name="Sander Lower S.E."/>
            <person name="Weng J.-K."/>
        </authorList>
    </citation>
    <scope>NUCLEOTIDE SEQUENCE</scope>
    <source>
        <strain evidence="2">1611_PpyrPB1</strain>
        <tissue evidence="2">Whole body</tissue>
    </source>
</reference>
<dbReference type="EMBL" id="GEZM01096231">
    <property type="protein sequence ID" value="JAV55023.1"/>
    <property type="molecule type" value="Transcribed_RNA"/>
</dbReference>
<dbReference type="InParanoid" id="A0A1Y1K4H3"/>
<organism evidence="1">
    <name type="scientific">Photinus pyralis</name>
    <name type="common">Common eastern firefly</name>
    <name type="synonym">Lampyris pyralis</name>
    <dbReference type="NCBI Taxonomy" id="7054"/>
    <lineage>
        <taxon>Eukaryota</taxon>
        <taxon>Metazoa</taxon>
        <taxon>Ecdysozoa</taxon>
        <taxon>Arthropoda</taxon>
        <taxon>Hexapoda</taxon>
        <taxon>Insecta</taxon>
        <taxon>Pterygota</taxon>
        <taxon>Neoptera</taxon>
        <taxon>Endopterygota</taxon>
        <taxon>Coleoptera</taxon>
        <taxon>Polyphaga</taxon>
        <taxon>Elateriformia</taxon>
        <taxon>Elateroidea</taxon>
        <taxon>Lampyridae</taxon>
        <taxon>Lampyrinae</taxon>
        <taxon>Photinus</taxon>
    </lineage>
</organism>
<accession>A0A1Y1K4H3</accession>
<proteinExistence type="predicted"/>
<dbReference type="AlphaFoldDB" id="A0A1Y1K4H3"/>